<gene>
    <name evidence="2" type="ORF">GA0071312_0266</name>
    <name evidence="1" type="ORF">HLUCCO17_13925</name>
</gene>
<dbReference type="Gene3D" id="2.60.120.620">
    <property type="entry name" value="q2cbj1_9rhob like domain"/>
    <property type="match status" value="1"/>
</dbReference>
<sequence>MFDSKLFEKVSINVSPEVANSFDDLDRDEYFANGIRKRRFCQLKMSHSGDAWNFEKLPLRPFLQPKLNNPLAGGILRYFRGIKVDVSPFLKKAVDVIKPDACIDWQINVHQYRVVAKPGIPGSPVPEGPHRDGANYILMICVRRNNVVGGETTLFDKNKSIVFRETLQEGEAIIIDDTRLFHDASQVLVQDSGSDGHRDIFAIGFIEWSRGKYGPEWERTHTGQVADPALIKHD</sequence>
<dbReference type="EMBL" id="FMBM01000001">
    <property type="protein sequence ID" value="SCC78404.1"/>
    <property type="molecule type" value="Genomic_DNA"/>
</dbReference>
<dbReference type="GO" id="GO:0051213">
    <property type="term" value="F:dioxygenase activity"/>
    <property type="evidence" value="ECO:0007669"/>
    <property type="project" value="InterPro"/>
</dbReference>
<reference evidence="2 4" key="2">
    <citation type="submission" date="2016-08" db="EMBL/GenBank/DDBJ databases">
        <authorList>
            <person name="Varghese N."/>
            <person name="Submissions Spin"/>
        </authorList>
    </citation>
    <scope>NUCLEOTIDE SEQUENCE [LARGE SCALE GENOMIC DNA]</scope>
    <source>
        <strain evidence="2 4">HL-109</strain>
    </source>
</reference>
<dbReference type="InterPro" id="IPR018724">
    <property type="entry name" value="2OG-Fe_dioxygenase"/>
</dbReference>
<dbReference type="RefSeq" id="WP_074444100.1">
    <property type="nucleotide sequence ID" value="NZ_FMBM01000001.1"/>
</dbReference>
<dbReference type="AlphaFoldDB" id="A0A0P8A324"/>
<protein>
    <recommendedName>
        <fullName evidence="5">2OG-Fe dioxygenase family protein</fullName>
    </recommendedName>
</protein>
<proteinExistence type="predicted"/>
<dbReference type="Proteomes" id="UP000050497">
    <property type="component" value="Unassembled WGS sequence"/>
</dbReference>
<accession>A0A0P8A324</accession>
<dbReference type="EMBL" id="LJSX01000024">
    <property type="protein sequence ID" value="KPQ09628.1"/>
    <property type="molecule type" value="Genomic_DNA"/>
</dbReference>
<dbReference type="Proteomes" id="UP000182800">
    <property type="component" value="Unassembled WGS sequence"/>
</dbReference>
<evidence type="ECO:0008006" key="5">
    <source>
        <dbReference type="Google" id="ProtNLM"/>
    </source>
</evidence>
<evidence type="ECO:0000313" key="4">
    <source>
        <dbReference type="Proteomes" id="UP000182800"/>
    </source>
</evidence>
<dbReference type="STRING" id="1653334.GA0071312_0266"/>
<keyword evidence="4" id="KW-1185">Reference proteome</keyword>
<organism evidence="1 3">
    <name type="scientific">Saliniramus fredricksonii</name>
    <dbReference type="NCBI Taxonomy" id="1653334"/>
    <lineage>
        <taxon>Bacteria</taxon>
        <taxon>Pseudomonadati</taxon>
        <taxon>Pseudomonadota</taxon>
        <taxon>Alphaproteobacteria</taxon>
        <taxon>Hyphomicrobiales</taxon>
        <taxon>Salinarimonadaceae</taxon>
        <taxon>Saliniramus</taxon>
    </lineage>
</organism>
<reference evidence="1 3" key="1">
    <citation type="submission" date="2015-09" db="EMBL/GenBank/DDBJ databases">
        <title>Identification and resolution of microdiversity through metagenomic sequencing of parallel consortia.</title>
        <authorList>
            <person name="Nelson W.C."/>
            <person name="Romine M.F."/>
            <person name="Lindemann S.R."/>
        </authorList>
    </citation>
    <scope>NUCLEOTIDE SEQUENCE [LARGE SCALE GENOMIC DNA]</scope>
    <source>
        <strain evidence="1">HL-109</strain>
    </source>
</reference>
<evidence type="ECO:0000313" key="1">
    <source>
        <dbReference type="EMBL" id="KPQ09628.1"/>
    </source>
</evidence>
<comment type="caution">
    <text evidence="1">The sequence shown here is derived from an EMBL/GenBank/DDBJ whole genome shotgun (WGS) entry which is preliminary data.</text>
</comment>
<name>A0A0P8A324_9HYPH</name>
<evidence type="ECO:0000313" key="2">
    <source>
        <dbReference type="EMBL" id="SCC78404.1"/>
    </source>
</evidence>
<evidence type="ECO:0000313" key="3">
    <source>
        <dbReference type="Proteomes" id="UP000050497"/>
    </source>
</evidence>
<dbReference type="Pfam" id="PF10014">
    <property type="entry name" value="2OG-Fe_Oxy_2"/>
    <property type="match status" value="1"/>
</dbReference>